<gene>
    <name evidence="1" type="ORF">G2W53_014065</name>
</gene>
<organism evidence="1 2">
    <name type="scientific">Senna tora</name>
    <dbReference type="NCBI Taxonomy" id="362788"/>
    <lineage>
        <taxon>Eukaryota</taxon>
        <taxon>Viridiplantae</taxon>
        <taxon>Streptophyta</taxon>
        <taxon>Embryophyta</taxon>
        <taxon>Tracheophyta</taxon>
        <taxon>Spermatophyta</taxon>
        <taxon>Magnoliopsida</taxon>
        <taxon>eudicotyledons</taxon>
        <taxon>Gunneridae</taxon>
        <taxon>Pentapetalae</taxon>
        <taxon>rosids</taxon>
        <taxon>fabids</taxon>
        <taxon>Fabales</taxon>
        <taxon>Fabaceae</taxon>
        <taxon>Caesalpinioideae</taxon>
        <taxon>Cassia clade</taxon>
        <taxon>Senna</taxon>
    </lineage>
</organism>
<protein>
    <submittedName>
        <fullName evidence="1">Uncharacterized protein</fullName>
    </submittedName>
</protein>
<evidence type="ECO:0000313" key="1">
    <source>
        <dbReference type="EMBL" id="KAF7831732.1"/>
    </source>
</evidence>
<dbReference type="AlphaFoldDB" id="A0A834U1J2"/>
<sequence length="22" mass="2473">MTFATTKDAILLRRTLARPLAI</sequence>
<keyword evidence="2" id="KW-1185">Reference proteome</keyword>
<evidence type="ECO:0000313" key="2">
    <source>
        <dbReference type="Proteomes" id="UP000634136"/>
    </source>
</evidence>
<comment type="caution">
    <text evidence="1">The sequence shown here is derived from an EMBL/GenBank/DDBJ whole genome shotgun (WGS) entry which is preliminary data.</text>
</comment>
<dbReference type="EMBL" id="JAAIUW010000005">
    <property type="protein sequence ID" value="KAF7831732.1"/>
    <property type="molecule type" value="Genomic_DNA"/>
</dbReference>
<name>A0A834U1J2_9FABA</name>
<accession>A0A834U1J2</accession>
<dbReference type="Proteomes" id="UP000634136">
    <property type="component" value="Unassembled WGS sequence"/>
</dbReference>
<proteinExistence type="predicted"/>
<reference evidence="1" key="1">
    <citation type="submission" date="2020-09" db="EMBL/GenBank/DDBJ databases">
        <title>Genome-Enabled Discovery of Anthraquinone Biosynthesis in Senna tora.</title>
        <authorList>
            <person name="Kang S.-H."/>
            <person name="Pandey R.P."/>
            <person name="Lee C.-M."/>
            <person name="Sim J.-S."/>
            <person name="Jeong J.-T."/>
            <person name="Choi B.-S."/>
            <person name="Jung M."/>
            <person name="Ginzburg D."/>
            <person name="Zhao K."/>
            <person name="Won S.Y."/>
            <person name="Oh T.-J."/>
            <person name="Yu Y."/>
            <person name="Kim N.-H."/>
            <person name="Lee O.R."/>
            <person name="Lee T.-H."/>
            <person name="Bashyal P."/>
            <person name="Kim T.-S."/>
            <person name="Lee W.-H."/>
            <person name="Kawkins C."/>
            <person name="Kim C.-K."/>
            <person name="Kim J.S."/>
            <person name="Ahn B.O."/>
            <person name="Rhee S.Y."/>
            <person name="Sohng J.K."/>
        </authorList>
    </citation>
    <scope>NUCLEOTIDE SEQUENCE</scope>
    <source>
        <tissue evidence="1">Leaf</tissue>
    </source>
</reference>